<dbReference type="AlphaFoldDB" id="A0A4Z0JIX3"/>
<keyword evidence="3" id="KW-1185">Reference proteome</keyword>
<evidence type="ECO:0000259" key="1">
    <source>
        <dbReference type="Pfam" id="PF03217"/>
    </source>
</evidence>
<proteinExistence type="predicted"/>
<gene>
    <name evidence="2" type="ORF">EGT49_07885</name>
</gene>
<sequence length="530" mass="56945">MVKNSLGLSSSQAITQGDFQNYGSNGQTEFDLLETEYLDQTNPSITDQQDTPIESLSGLQALTYIPKDIPINVQLKLASDAQSNPDLTPLDNVPLHSLTLDGNFSDPSAKEISTSQLTNLDISSAYNVELTGDSSLPTNAGITQSELNQIAPWLVSFANNGGSYNVIALNNGSISDLSPLSGINRDRYVAVMFNNNQVTSTSPVYATTDDPAGLTFTAELLKGLDGEDLSSQYHFTSTVDSPVDDDLTHVSGSTYNIANPNEAATTLTYGVIGNANSTNTDSMIVKNYGDSTLSYSGTTSQPLIWRTATATPATSTTDQNVSGGTTTTTATINITPTVPTVTTVQVQQGIVRTHDQVTQLVNSLGQRIPAELAPNTAWYYNKIVAINGQNYYQVATDEYLPVSNSFVFTPETSKTVIDTNSVTPIYNSEGQRVDASLSAHTNWLTDGVSTINGTKMYRVATDEWVPVNSVSLENTYPTVYKTTSQTPLYSATGKLLPYSLKAGTAWKVDEKVVIGGVTYYRVATDEFVKA</sequence>
<comment type="caution">
    <text evidence="2">The sequence shown here is derived from an EMBL/GenBank/DDBJ whole genome shotgun (WGS) entry which is preliminary data.</text>
</comment>
<evidence type="ECO:0000313" key="3">
    <source>
        <dbReference type="Proteomes" id="UP000298021"/>
    </source>
</evidence>
<protein>
    <recommendedName>
        <fullName evidence="1">S-layer protein C-terminal domain-containing protein</fullName>
    </recommendedName>
</protein>
<feature type="domain" description="S-layer protein C-terminal" evidence="1">
    <location>
        <begin position="484"/>
        <end position="530"/>
    </location>
</feature>
<organism evidence="2 3">
    <name type="scientific">Companilactobacillus suantsaicola</name>
    <dbReference type="NCBI Taxonomy" id="2487723"/>
    <lineage>
        <taxon>Bacteria</taxon>
        <taxon>Bacillati</taxon>
        <taxon>Bacillota</taxon>
        <taxon>Bacilli</taxon>
        <taxon>Lactobacillales</taxon>
        <taxon>Lactobacillaceae</taxon>
        <taxon>Companilactobacillus</taxon>
    </lineage>
</organism>
<dbReference type="EMBL" id="RKLY01000018">
    <property type="protein sequence ID" value="TGD22834.1"/>
    <property type="molecule type" value="Genomic_DNA"/>
</dbReference>
<dbReference type="InterPro" id="IPR024968">
    <property type="entry name" value="SlpA_C_lactobacillus"/>
</dbReference>
<feature type="domain" description="S-layer protein C-terminal" evidence="1">
    <location>
        <begin position="413"/>
        <end position="467"/>
    </location>
</feature>
<name>A0A4Z0JIX3_9LACO</name>
<dbReference type="OrthoDB" id="2323116at2"/>
<dbReference type="Pfam" id="PF03217">
    <property type="entry name" value="SlpA"/>
    <property type="match status" value="3"/>
</dbReference>
<evidence type="ECO:0000313" key="2">
    <source>
        <dbReference type="EMBL" id="TGD22834.1"/>
    </source>
</evidence>
<dbReference type="Proteomes" id="UP000298021">
    <property type="component" value="Unassembled WGS sequence"/>
</dbReference>
<reference evidence="2 3" key="1">
    <citation type="submission" date="2018-10" db="EMBL/GenBank/DDBJ databases">
        <title>Lactobacillus sp. R7 and Lactobacillus sp. R19 isolated from fermented mustard green product of Taiwan.</title>
        <authorList>
            <person name="Lin S.-T."/>
        </authorList>
    </citation>
    <scope>NUCLEOTIDE SEQUENCE [LARGE SCALE GENOMIC DNA]</scope>
    <source>
        <strain evidence="2 3">BCRC 81127</strain>
    </source>
</reference>
<feature type="domain" description="S-layer protein C-terminal" evidence="1">
    <location>
        <begin position="362"/>
        <end position="400"/>
    </location>
</feature>
<accession>A0A4Z0JIX3</accession>